<dbReference type="RefSeq" id="WP_338736826.1">
    <property type="nucleotide sequence ID" value="NZ_CP146612.1"/>
</dbReference>
<dbReference type="Pfam" id="PF14076">
    <property type="entry name" value="DUF4258"/>
    <property type="match status" value="1"/>
</dbReference>
<proteinExistence type="predicted"/>
<protein>
    <submittedName>
        <fullName evidence="1">DUF4258 domain-containing protein</fullName>
    </submittedName>
</protein>
<dbReference type="EMBL" id="CP146612">
    <property type="protein sequence ID" value="WWX24709.1"/>
    <property type="molecule type" value="Genomic_DNA"/>
</dbReference>
<dbReference type="InterPro" id="IPR025354">
    <property type="entry name" value="DUF4258"/>
</dbReference>
<gene>
    <name evidence="1" type="ORF">V8247_05425</name>
</gene>
<evidence type="ECO:0000313" key="2">
    <source>
        <dbReference type="Proteomes" id="UP001375370"/>
    </source>
</evidence>
<evidence type="ECO:0000313" key="1">
    <source>
        <dbReference type="EMBL" id="WWX24709.1"/>
    </source>
</evidence>
<dbReference type="Proteomes" id="UP001375370">
    <property type="component" value="Chromosome"/>
</dbReference>
<keyword evidence="2" id="KW-1185">Reference proteome</keyword>
<sequence>MTPDKLPHYSLHAIERMMERHITKAEVEFVLNNPEETRSDPKGNIIQVAFPGGRRIKIVVSRDSSNFIITAAD</sequence>
<organism evidence="1 2">
    <name type="scientific">Candidatus Dehalogenimonas loeffleri</name>
    <dbReference type="NCBI Taxonomy" id="3127115"/>
    <lineage>
        <taxon>Bacteria</taxon>
        <taxon>Bacillati</taxon>
        <taxon>Chloroflexota</taxon>
        <taxon>Dehalococcoidia</taxon>
        <taxon>Dehalococcoidales</taxon>
        <taxon>Dehalococcoidaceae</taxon>
        <taxon>Dehalogenimonas</taxon>
    </lineage>
</organism>
<reference evidence="1 2" key="1">
    <citation type="submission" date="2024-03" db="EMBL/GenBank/DDBJ databases">
        <title>A Dehalogenimonas Isolated from Estuarine Sediments Dihaloeliminates Chlorinated Alkanes.</title>
        <authorList>
            <person name="Yang Y."/>
            <person name="Wang H."/>
        </authorList>
    </citation>
    <scope>NUCLEOTIDE SEQUENCE [LARGE SCALE GENOMIC DNA]</scope>
    <source>
        <strain evidence="1 2">W</strain>
    </source>
</reference>
<accession>A0ABZ2J4X7</accession>
<name>A0ABZ2J4X7_9CHLR</name>